<keyword evidence="8" id="KW-1185">Reference proteome</keyword>
<dbReference type="GO" id="GO:0005634">
    <property type="term" value="C:nucleus"/>
    <property type="evidence" value="ECO:0007669"/>
    <property type="project" value="UniProtKB-SubCell"/>
</dbReference>
<dbReference type="GO" id="GO:0006281">
    <property type="term" value="P:DNA repair"/>
    <property type="evidence" value="ECO:0007669"/>
    <property type="project" value="TreeGrafter"/>
</dbReference>
<dbReference type="InterPro" id="IPR017956">
    <property type="entry name" value="AT_hook_DNA-bd_motif"/>
</dbReference>
<protein>
    <submittedName>
        <fullName evidence="7">Uncharacterized protein</fullName>
    </submittedName>
</protein>
<evidence type="ECO:0000256" key="6">
    <source>
        <dbReference type="SAM" id="MobiDB-lite"/>
    </source>
</evidence>
<feature type="compositionally biased region" description="Polar residues" evidence="6">
    <location>
        <begin position="1153"/>
        <end position="1171"/>
    </location>
</feature>
<dbReference type="PANTHER" id="PTHR12663:SF0">
    <property type="entry name" value="PRECOCIOUS DISSOCIATION OF SISTERS 5, ISOFORM A"/>
    <property type="match status" value="1"/>
</dbReference>
<keyword evidence="2" id="KW-0132">Cell division</keyword>
<dbReference type="GO" id="GO:0003677">
    <property type="term" value="F:DNA binding"/>
    <property type="evidence" value="ECO:0007669"/>
    <property type="project" value="InterPro"/>
</dbReference>
<gene>
    <name evidence="7" type="ORF">CLODIP_2_CD07989</name>
</gene>
<sequence>MQKALLYVPSGVISETKRLWIEKLASISPRYFCVMRDGCREVKEDLSPDELIRRLKTLAHTFQSMGQDEGAYHEFVPLALHLASEYFLMHPSKDVQLLIACCIADVLRVYAPEAPYKDPEQVKEIFMFLIKQLSGLKDPKDPAFKRYFYLLENLAYVKSFNMCFELDECQEIFCSLFQLMFRIVNDEHSGKVKSFMLDVLCPLITESDSVSNQLLDTILINIVEPNKSTRKNAYLLAKELIVKCSDTLESYIQSFFNQVLILGQPNKELAISGKVYDLIYELNHICPTVLLAVLPQLEFKLKSPDEKERLGAVSLLARMFSEKDSTLAIHHRPLWQAFLGRYNDISVAIRTKCVQYSMHFLLNHPELRQDITQTLKLRQHDAEEHVRYEVVMAIVATAKRDFSVVSESEDLLDFVRERTLDKKFKIRREAMSGLAMIYKAHLMEQDVPEATKKAVTWIKDKILHCYYMPGLDDKLMVEKLLNTCLVPFTLPTEDRMKKLYYLLGTVDENATKAFIELQKLQLSIRKLVSEVLELQNRAPDDERDKDLNAKIVQLSKHLPEPVKAHEFLRKFSAHMSKDASLLQMMETVMNPSVSCKTCSEVMSQILKRLGQPVMTNLYYNTVKMLLERTSSVMVDHEAIKVLVGYVEQCIRHTNLIEELHLNPQNAGERGLNLLKVLAFVFPSHFLHEDVIEHLISILDLEDVAPLVLTILTLIGKFKPIGEAFPEQMRALVPKCQHLCGIGGPKDAKHAIRCLFHNSVENLETVFSKVMEQIRDNLEPNNPHYLTSIVALGHLAYNVPQAFPVIVKNTISRKIVKELLMKDRSDGKYHDCSDNWCKEEDLPHDTICKLKGLKTMALWLLGLKDDTVNAYKTFRMIDAFIVNKGDLLEENRLSLAEKAWLRLGAGSAMLKICEQKGVGDQFNATQFFNLSQLMQDEIPQVRERFAAKLHQGLSRRIPLKCLPLDFMGYYALAGAEPDVKIRKTIQEYMVSDIQRRRDYIKAVTLSGSVERALNQLPHLMPDFMLVFAVPVLAHDPAFRAPDSKVQLQIVQKCLWFILEPLMMRNDNYCFGFYKSLIERMKNHFDAVNPTDDNTNHRLWAVCDIAMGLVMSKTTNYEMKKYPTLPRVPPMYFKRADDPNYINHKVPKSKRKNPNDNQDSNSIDVPMQTSDTKIQLPGFEDEDSMQTPTSTNSEDEPAAKKPCLATSATPTTSTMKVVPVASRKYGQQKGDNKRGKARKSQSPSPSREEDEEGKTSQEVDEDEIPSSDEIERRATKSYNRKRKTVAEEESEKEEEAEVEKEVIKSEPTDEPEDEPKVAPKPRGRGRKQPLTTVNIAKSPTPPVSDTEPDSAEPIKKRGRPRKDSTTPTSTPSAASTSNDKDSKSEDAEEPQEKRKRGRPKVAKEPEPEKVPDKPAPAAKLTRKSVSNGVAAKEDDKKDDKKTSARKKEEAPSAAPVRHSTRQTRQASS</sequence>
<organism evidence="7 8">
    <name type="scientific">Cloeon dipterum</name>
    <dbReference type="NCBI Taxonomy" id="197152"/>
    <lineage>
        <taxon>Eukaryota</taxon>
        <taxon>Metazoa</taxon>
        <taxon>Ecdysozoa</taxon>
        <taxon>Arthropoda</taxon>
        <taxon>Hexapoda</taxon>
        <taxon>Insecta</taxon>
        <taxon>Pterygota</taxon>
        <taxon>Palaeoptera</taxon>
        <taxon>Ephemeroptera</taxon>
        <taxon>Pisciforma</taxon>
        <taxon>Baetidae</taxon>
        <taxon>Cloeon</taxon>
    </lineage>
</organism>
<evidence type="ECO:0000313" key="8">
    <source>
        <dbReference type="Proteomes" id="UP000494165"/>
    </source>
</evidence>
<dbReference type="OrthoDB" id="200660at2759"/>
<comment type="caution">
    <text evidence="7">The sequence shown here is derived from an EMBL/GenBank/DDBJ whole genome shotgun (WGS) entry which is preliminary data.</text>
</comment>
<evidence type="ECO:0000256" key="3">
    <source>
        <dbReference type="ARBA" id="ARBA00022776"/>
    </source>
</evidence>
<comment type="subcellular location">
    <subcellularLocation>
        <location evidence="1">Nucleus</location>
    </subcellularLocation>
</comment>
<dbReference type="PANTHER" id="PTHR12663">
    <property type="entry name" value="ANDROGEN INDUCED INHIBITOR OF PROLIFERATION AS3 / PDS5-RELATED"/>
    <property type="match status" value="1"/>
</dbReference>
<dbReference type="SMART" id="SM00384">
    <property type="entry name" value="AT_hook"/>
    <property type="match status" value="3"/>
</dbReference>
<feature type="compositionally biased region" description="Acidic residues" evidence="6">
    <location>
        <begin position="1285"/>
        <end position="1296"/>
    </location>
</feature>
<dbReference type="Pfam" id="PF20168">
    <property type="entry name" value="PDS5"/>
    <property type="match status" value="1"/>
</dbReference>
<feature type="compositionally biased region" description="Acidic residues" evidence="6">
    <location>
        <begin position="1246"/>
        <end position="1266"/>
    </location>
</feature>
<feature type="compositionally biased region" description="Basic and acidic residues" evidence="6">
    <location>
        <begin position="1429"/>
        <end position="1448"/>
    </location>
</feature>
<evidence type="ECO:0000313" key="7">
    <source>
        <dbReference type="EMBL" id="CAB3359857.1"/>
    </source>
</evidence>
<dbReference type="InterPro" id="IPR011989">
    <property type="entry name" value="ARM-like"/>
</dbReference>
<keyword evidence="4" id="KW-0539">Nucleus</keyword>
<accession>A0A8S1BTF8</accession>
<dbReference type="InterPro" id="IPR039776">
    <property type="entry name" value="Pds5"/>
</dbReference>
<evidence type="ECO:0000256" key="1">
    <source>
        <dbReference type="ARBA" id="ARBA00004123"/>
    </source>
</evidence>
<keyword evidence="5" id="KW-0131">Cell cycle</keyword>
<dbReference type="GO" id="GO:0051301">
    <property type="term" value="P:cell division"/>
    <property type="evidence" value="ECO:0007669"/>
    <property type="project" value="UniProtKB-KW"/>
</dbReference>
<evidence type="ECO:0000256" key="5">
    <source>
        <dbReference type="ARBA" id="ARBA00023306"/>
    </source>
</evidence>
<keyword evidence="3" id="KW-0498">Mitosis</keyword>
<dbReference type="Proteomes" id="UP000494165">
    <property type="component" value="Unassembled WGS sequence"/>
</dbReference>
<dbReference type="GO" id="GO:0007064">
    <property type="term" value="P:mitotic sister chromatid cohesion"/>
    <property type="evidence" value="ECO:0007669"/>
    <property type="project" value="InterPro"/>
</dbReference>
<feature type="compositionally biased region" description="Basic and acidic residues" evidence="6">
    <location>
        <begin position="1399"/>
        <end position="1410"/>
    </location>
</feature>
<dbReference type="SUPFAM" id="SSF48371">
    <property type="entry name" value="ARM repeat"/>
    <property type="match status" value="1"/>
</dbReference>
<evidence type="ECO:0000256" key="4">
    <source>
        <dbReference type="ARBA" id="ARBA00023242"/>
    </source>
</evidence>
<dbReference type="Gene3D" id="1.25.10.10">
    <property type="entry name" value="Leucine-rich Repeat Variant"/>
    <property type="match status" value="1"/>
</dbReference>
<evidence type="ECO:0000256" key="2">
    <source>
        <dbReference type="ARBA" id="ARBA00022618"/>
    </source>
</evidence>
<dbReference type="InterPro" id="IPR016024">
    <property type="entry name" value="ARM-type_fold"/>
</dbReference>
<name>A0A8S1BTF8_9INSE</name>
<reference evidence="7 8" key="1">
    <citation type="submission" date="2020-04" db="EMBL/GenBank/DDBJ databases">
        <authorList>
            <person name="Alioto T."/>
            <person name="Alioto T."/>
            <person name="Gomez Garrido J."/>
        </authorList>
    </citation>
    <scope>NUCLEOTIDE SEQUENCE [LARGE SCALE GENOMIC DNA]</scope>
</reference>
<feature type="compositionally biased region" description="Low complexity" evidence="6">
    <location>
        <begin position="1363"/>
        <end position="1375"/>
    </location>
</feature>
<proteinExistence type="predicted"/>
<dbReference type="CDD" id="cd19953">
    <property type="entry name" value="PDS5"/>
    <property type="match status" value="1"/>
</dbReference>
<feature type="region of interest" description="Disordered" evidence="6">
    <location>
        <begin position="1137"/>
        <end position="1466"/>
    </location>
</feature>
<dbReference type="EMBL" id="CADEPI010000002">
    <property type="protein sequence ID" value="CAB3359857.1"/>
    <property type="molecule type" value="Genomic_DNA"/>
</dbReference>
<dbReference type="GO" id="GO:0000785">
    <property type="term" value="C:chromatin"/>
    <property type="evidence" value="ECO:0007669"/>
    <property type="project" value="TreeGrafter"/>
</dbReference>
<feature type="compositionally biased region" description="Polar residues" evidence="6">
    <location>
        <begin position="1204"/>
        <end position="1213"/>
    </location>
</feature>